<evidence type="ECO:0000259" key="1">
    <source>
        <dbReference type="PROSITE" id="PS50980"/>
    </source>
</evidence>
<feature type="non-terminal residue" evidence="3">
    <location>
        <position position="186"/>
    </location>
</feature>
<dbReference type="InterPro" id="IPR051047">
    <property type="entry name" value="AccD/PCCB"/>
</dbReference>
<proteinExistence type="predicted"/>
<feature type="domain" description="CoA carboxyltransferase C-terminal" evidence="2">
    <location>
        <begin position="99"/>
        <end position="186"/>
    </location>
</feature>
<feature type="non-terminal residue" evidence="3">
    <location>
        <position position="1"/>
    </location>
</feature>
<reference evidence="3" key="1">
    <citation type="journal article" date="2014" name="Front. Microbiol.">
        <title>High frequency of phylogenetically diverse reductive dehalogenase-homologous genes in deep subseafloor sedimentary metagenomes.</title>
        <authorList>
            <person name="Kawai M."/>
            <person name="Futagami T."/>
            <person name="Toyoda A."/>
            <person name="Takaki Y."/>
            <person name="Nishi S."/>
            <person name="Hori S."/>
            <person name="Arai W."/>
            <person name="Tsubouchi T."/>
            <person name="Morono Y."/>
            <person name="Uchiyama I."/>
            <person name="Ito T."/>
            <person name="Fujiyama A."/>
            <person name="Inagaki F."/>
            <person name="Takami H."/>
        </authorList>
    </citation>
    <scope>NUCLEOTIDE SEQUENCE</scope>
    <source>
        <strain evidence="3">Expedition CK06-06</strain>
    </source>
</reference>
<sequence>VLGSVAGLPAVNACMAHFNLMVKGSSQVFAGGPPVVKAALGYDITKEDLGDYRTQAYEGGVIDNAVDTEEDAFKIIKRFLSYLPSNVWEMPPHIEPADDPDRRDEELVSIIPRDKKKGYDARAILNHVLDRDSFFEICPFYGQSRIVGLARVNGYPVGAMINNPMFLGGSMDVAAGNKVIRFLQLC</sequence>
<evidence type="ECO:0000313" key="3">
    <source>
        <dbReference type="EMBL" id="GAF91546.1"/>
    </source>
</evidence>
<comment type="caution">
    <text evidence="3">The sequence shown here is derived from an EMBL/GenBank/DDBJ whole genome shotgun (WGS) entry which is preliminary data.</text>
</comment>
<dbReference type="InterPro" id="IPR011763">
    <property type="entry name" value="COA_CT_C"/>
</dbReference>
<protein>
    <recommendedName>
        <fullName evidence="4">CoA carboxyltransferase C-terminal domain-containing protein</fullName>
    </recommendedName>
</protein>
<dbReference type="GO" id="GO:0004658">
    <property type="term" value="F:propionyl-CoA carboxylase activity"/>
    <property type="evidence" value="ECO:0007669"/>
    <property type="project" value="TreeGrafter"/>
</dbReference>
<dbReference type="AlphaFoldDB" id="X0TWJ1"/>
<dbReference type="InterPro" id="IPR029045">
    <property type="entry name" value="ClpP/crotonase-like_dom_sf"/>
</dbReference>
<name>X0TWJ1_9ZZZZ</name>
<organism evidence="3">
    <name type="scientific">marine sediment metagenome</name>
    <dbReference type="NCBI Taxonomy" id="412755"/>
    <lineage>
        <taxon>unclassified sequences</taxon>
        <taxon>metagenomes</taxon>
        <taxon>ecological metagenomes</taxon>
    </lineage>
</organism>
<feature type="domain" description="CoA carboxyltransferase N-terminal" evidence="1">
    <location>
        <begin position="1"/>
        <end position="95"/>
    </location>
</feature>
<gene>
    <name evidence="3" type="ORF">S01H1_22753</name>
</gene>
<dbReference type="SUPFAM" id="SSF52096">
    <property type="entry name" value="ClpP/crotonase"/>
    <property type="match status" value="2"/>
</dbReference>
<accession>X0TWJ1</accession>
<dbReference type="InterPro" id="IPR034733">
    <property type="entry name" value="AcCoA_carboxyl_beta"/>
</dbReference>
<dbReference type="Pfam" id="PF01039">
    <property type="entry name" value="Carboxyl_trans"/>
    <property type="match status" value="1"/>
</dbReference>
<dbReference type="PROSITE" id="PS50989">
    <property type="entry name" value="COA_CT_CTER"/>
    <property type="match status" value="1"/>
</dbReference>
<evidence type="ECO:0000259" key="2">
    <source>
        <dbReference type="PROSITE" id="PS50989"/>
    </source>
</evidence>
<dbReference type="PROSITE" id="PS50980">
    <property type="entry name" value="COA_CT_NTER"/>
    <property type="match status" value="1"/>
</dbReference>
<dbReference type="Gene3D" id="3.90.226.10">
    <property type="entry name" value="2-enoyl-CoA Hydratase, Chain A, domain 1"/>
    <property type="match status" value="2"/>
</dbReference>
<dbReference type="PANTHER" id="PTHR43842">
    <property type="entry name" value="PROPIONYL-COA CARBOXYLASE BETA CHAIN"/>
    <property type="match status" value="1"/>
</dbReference>
<dbReference type="EMBL" id="BARS01012918">
    <property type="protein sequence ID" value="GAF91546.1"/>
    <property type="molecule type" value="Genomic_DNA"/>
</dbReference>
<dbReference type="PANTHER" id="PTHR43842:SF2">
    <property type="entry name" value="PROPIONYL-COA CARBOXYLASE BETA CHAIN, MITOCHONDRIAL"/>
    <property type="match status" value="1"/>
</dbReference>
<evidence type="ECO:0008006" key="4">
    <source>
        <dbReference type="Google" id="ProtNLM"/>
    </source>
</evidence>
<dbReference type="InterPro" id="IPR011762">
    <property type="entry name" value="COA_CT_N"/>
</dbReference>